<dbReference type="PANTHER" id="PTHR31471">
    <property type="entry name" value="OS02G0116800 PROTEIN"/>
    <property type="match status" value="1"/>
</dbReference>
<protein>
    <recommendedName>
        <fullName evidence="3">Remorin C-terminal domain-containing protein</fullName>
    </recommendedName>
</protein>
<accession>A0AAV7G1X5</accession>
<feature type="coiled-coil region" evidence="2">
    <location>
        <begin position="83"/>
        <end position="139"/>
    </location>
</feature>
<keyword evidence="2" id="KW-0175">Coiled coil</keyword>
<dbReference type="Proteomes" id="UP000775213">
    <property type="component" value="Unassembled WGS sequence"/>
</dbReference>
<dbReference type="InterPro" id="IPR005516">
    <property type="entry name" value="Remorin_C"/>
</dbReference>
<evidence type="ECO:0000313" key="4">
    <source>
        <dbReference type="EMBL" id="KAH0450177.1"/>
    </source>
</evidence>
<evidence type="ECO:0000256" key="1">
    <source>
        <dbReference type="ARBA" id="ARBA00005711"/>
    </source>
</evidence>
<feature type="domain" description="Remorin C-terminal" evidence="3">
    <location>
        <begin position="51"/>
        <end position="155"/>
    </location>
</feature>
<evidence type="ECO:0000256" key="2">
    <source>
        <dbReference type="SAM" id="Coils"/>
    </source>
</evidence>
<keyword evidence="5" id="KW-1185">Reference proteome</keyword>
<comment type="caution">
    <text evidence="4">The sequence shown here is derived from an EMBL/GenBank/DDBJ whole genome shotgun (WGS) entry which is preliminary data.</text>
</comment>
<comment type="similarity">
    <text evidence="1">Belongs to the remorin family.</text>
</comment>
<gene>
    <name evidence="4" type="ORF">IEQ34_020869</name>
</gene>
<dbReference type="AlphaFoldDB" id="A0AAV7G1X5"/>
<evidence type="ECO:0000313" key="5">
    <source>
        <dbReference type="Proteomes" id="UP000775213"/>
    </source>
</evidence>
<proteinExistence type="inferred from homology"/>
<sequence>MFAKELTMASTSVTIREEDGESTVVDHLAIVPSEEPPPAPAVTAVGTGRGEVESKIAAWEAEEVARITSRLQRQKAIIDGWEIEQVEKANAWLKKVERKLEEKRARAVEKMRNEVAVAKQKAEERRAEAEGRRKEKGGKVMEIASILKVFGRDPSKRSFFIKP</sequence>
<dbReference type="EMBL" id="JAGFBR010000018">
    <property type="protein sequence ID" value="KAH0450177.1"/>
    <property type="molecule type" value="Genomic_DNA"/>
</dbReference>
<reference evidence="4 5" key="1">
    <citation type="journal article" date="2021" name="Hortic Res">
        <title>Chromosome-scale assembly of the Dendrobium chrysotoxum genome enhances the understanding of orchid evolution.</title>
        <authorList>
            <person name="Zhang Y."/>
            <person name="Zhang G.Q."/>
            <person name="Zhang D."/>
            <person name="Liu X.D."/>
            <person name="Xu X.Y."/>
            <person name="Sun W.H."/>
            <person name="Yu X."/>
            <person name="Zhu X."/>
            <person name="Wang Z.W."/>
            <person name="Zhao X."/>
            <person name="Zhong W.Y."/>
            <person name="Chen H."/>
            <person name="Yin W.L."/>
            <person name="Huang T."/>
            <person name="Niu S.C."/>
            <person name="Liu Z.J."/>
        </authorList>
    </citation>
    <scope>NUCLEOTIDE SEQUENCE [LARGE SCALE GENOMIC DNA]</scope>
    <source>
        <strain evidence="4">Lindl</strain>
    </source>
</reference>
<name>A0AAV7G1X5_DENCH</name>
<dbReference type="Pfam" id="PF03763">
    <property type="entry name" value="Remorin_C"/>
    <property type="match status" value="1"/>
</dbReference>
<organism evidence="4 5">
    <name type="scientific">Dendrobium chrysotoxum</name>
    <name type="common">Orchid</name>
    <dbReference type="NCBI Taxonomy" id="161865"/>
    <lineage>
        <taxon>Eukaryota</taxon>
        <taxon>Viridiplantae</taxon>
        <taxon>Streptophyta</taxon>
        <taxon>Embryophyta</taxon>
        <taxon>Tracheophyta</taxon>
        <taxon>Spermatophyta</taxon>
        <taxon>Magnoliopsida</taxon>
        <taxon>Liliopsida</taxon>
        <taxon>Asparagales</taxon>
        <taxon>Orchidaceae</taxon>
        <taxon>Epidendroideae</taxon>
        <taxon>Malaxideae</taxon>
        <taxon>Dendrobiinae</taxon>
        <taxon>Dendrobium</taxon>
    </lineage>
</organism>
<evidence type="ECO:0000259" key="3">
    <source>
        <dbReference type="Pfam" id="PF03763"/>
    </source>
</evidence>
<dbReference type="PANTHER" id="PTHR31471:SF87">
    <property type="entry name" value="REMORIN 4.2"/>
    <property type="match status" value="1"/>
</dbReference>